<accession>A0A183KN20</accession>
<dbReference type="Proteomes" id="UP000279833">
    <property type="component" value="Unassembled WGS sequence"/>
</dbReference>
<proteinExistence type="predicted"/>
<evidence type="ECO:0000313" key="1">
    <source>
        <dbReference type="EMBL" id="VDP61580.1"/>
    </source>
</evidence>
<reference evidence="3" key="1">
    <citation type="submission" date="2016-06" db="UniProtKB">
        <authorList>
            <consortium name="WormBaseParasite"/>
        </authorList>
    </citation>
    <scope>IDENTIFICATION</scope>
</reference>
<gene>
    <name evidence="1" type="ORF">SCUD_LOCUS16446</name>
</gene>
<dbReference type="AlphaFoldDB" id="A0A183KN20"/>
<dbReference type="WBParaSite" id="SCUD_0001644901-mRNA-1">
    <property type="protein sequence ID" value="SCUD_0001644901-mRNA-1"/>
    <property type="gene ID" value="SCUD_0001644901"/>
</dbReference>
<reference evidence="1 2" key="2">
    <citation type="submission" date="2018-11" db="EMBL/GenBank/DDBJ databases">
        <authorList>
            <consortium name="Pathogen Informatics"/>
        </authorList>
    </citation>
    <scope>NUCLEOTIDE SEQUENCE [LARGE SCALE GENOMIC DNA]</scope>
    <source>
        <strain evidence="1">Dakar</strain>
        <strain evidence="2">Dakar, Senegal</strain>
    </source>
</reference>
<dbReference type="EMBL" id="UZAK01038665">
    <property type="protein sequence ID" value="VDP61580.1"/>
    <property type="molecule type" value="Genomic_DNA"/>
</dbReference>
<sequence length="41" mass="4609">MVVYARYSTSIGRIQSATAFSEREQISFQLKRKLGKDDGNG</sequence>
<organism evidence="3">
    <name type="scientific">Schistosoma curassoni</name>
    <dbReference type="NCBI Taxonomy" id="6186"/>
    <lineage>
        <taxon>Eukaryota</taxon>
        <taxon>Metazoa</taxon>
        <taxon>Spiralia</taxon>
        <taxon>Lophotrochozoa</taxon>
        <taxon>Platyhelminthes</taxon>
        <taxon>Trematoda</taxon>
        <taxon>Digenea</taxon>
        <taxon>Strigeidida</taxon>
        <taxon>Schistosomatoidea</taxon>
        <taxon>Schistosomatidae</taxon>
        <taxon>Schistosoma</taxon>
    </lineage>
</organism>
<evidence type="ECO:0000313" key="2">
    <source>
        <dbReference type="Proteomes" id="UP000279833"/>
    </source>
</evidence>
<protein>
    <submittedName>
        <fullName evidence="3">Recombinase family protein</fullName>
    </submittedName>
</protein>
<name>A0A183KN20_9TREM</name>
<evidence type="ECO:0000313" key="3">
    <source>
        <dbReference type="WBParaSite" id="SCUD_0001644901-mRNA-1"/>
    </source>
</evidence>
<keyword evidence="2" id="KW-1185">Reference proteome</keyword>